<feature type="region of interest" description="Disordered" evidence="3">
    <location>
        <begin position="170"/>
        <end position="209"/>
    </location>
</feature>
<evidence type="ECO:0000256" key="2">
    <source>
        <dbReference type="ARBA" id="ARBA00022801"/>
    </source>
</evidence>
<proteinExistence type="inferred from homology"/>
<dbReference type="InterPro" id="IPR039298">
    <property type="entry name" value="ACOT13"/>
</dbReference>
<comment type="caution">
    <text evidence="5">The sequence shown here is derived from an EMBL/GenBank/DDBJ whole genome shotgun (WGS) entry which is preliminary data.</text>
</comment>
<reference evidence="5 6" key="1">
    <citation type="submission" date="2020-03" db="EMBL/GenBank/DDBJ databases">
        <title>Two novel Motilibacter sp.</title>
        <authorList>
            <person name="Liu S."/>
        </authorList>
    </citation>
    <scope>NUCLEOTIDE SEQUENCE [LARGE SCALE GENOMIC DNA]</scope>
    <source>
        <strain evidence="5 6">E257</strain>
    </source>
</reference>
<feature type="domain" description="Thioesterase" evidence="4">
    <location>
        <begin position="265"/>
        <end position="329"/>
    </location>
</feature>
<dbReference type="InterPro" id="IPR003736">
    <property type="entry name" value="PAAI_dom"/>
</dbReference>
<dbReference type="Gene3D" id="3.10.129.10">
    <property type="entry name" value="Hotdog Thioesterase"/>
    <property type="match status" value="2"/>
</dbReference>
<dbReference type="EMBL" id="JAANNP010000097">
    <property type="protein sequence ID" value="NHC16133.1"/>
    <property type="molecule type" value="Genomic_DNA"/>
</dbReference>
<comment type="similarity">
    <text evidence="1">Belongs to the thioesterase PaaI family.</text>
</comment>
<feature type="compositionally biased region" description="Basic and acidic residues" evidence="3">
    <location>
        <begin position="1"/>
        <end position="15"/>
    </location>
</feature>
<keyword evidence="2" id="KW-0378">Hydrolase</keyword>
<dbReference type="CDD" id="cd03443">
    <property type="entry name" value="PaaI_thioesterase"/>
    <property type="match status" value="2"/>
</dbReference>
<dbReference type="NCBIfam" id="TIGR00369">
    <property type="entry name" value="unchar_dom_1"/>
    <property type="match status" value="1"/>
</dbReference>
<evidence type="ECO:0000256" key="1">
    <source>
        <dbReference type="ARBA" id="ARBA00008324"/>
    </source>
</evidence>
<dbReference type="Proteomes" id="UP000800981">
    <property type="component" value="Unassembled WGS sequence"/>
</dbReference>
<gene>
    <name evidence="5" type="ORF">G9H71_20310</name>
</gene>
<evidence type="ECO:0000259" key="4">
    <source>
        <dbReference type="Pfam" id="PF03061"/>
    </source>
</evidence>
<dbReference type="PANTHER" id="PTHR21660:SF1">
    <property type="entry name" value="ACYL-COENZYME A THIOESTERASE 13"/>
    <property type="match status" value="1"/>
</dbReference>
<sequence length="349" mass="35628">MSASGRDFELADEPVRGGTSRPGVPGLSGADTLRAWLSGDLPAPPIARLTGRRLVAVDEGSATYALPVSPWLLGPKGRVHPGVLAFLAAAPLGAAVLSALPAGATCTMAELSMTFLEAPPGDPGEVTAHGELLAIRGDSGLAAVRVTGQDGELAAYGTARSMLLPLAAPAGAETGADPHADPDTAPAGPGEPEHATPDPWQRPVEWGPVADGERMSGLEILGALARGDLPRSPIDRLLGISLREAQWGGAAFAMPASRWLAQELGTVFAGAIALLGMSAASAAVQTTAERGARFAALDMKLNLLRPLAPDGQDVVAVGKVAHRGRRLGSGRARCTTAASWSPCSLGRRR</sequence>
<dbReference type="PANTHER" id="PTHR21660">
    <property type="entry name" value="THIOESTERASE SUPERFAMILY MEMBER-RELATED"/>
    <property type="match status" value="1"/>
</dbReference>
<keyword evidence="6" id="KW-1185">Reference proteome</keyword>
<name>A0ABX0GZY1_9ACTN</name>
<accession>A0ABX0GZY1</accession>
<evidence type="ECO:0000313" key="5">
    <source>
        <dbReference type="EMBL" id="NHC16133.1"/>
    </source>
</evidence>
<dbReference type="InterPro" id="IPR006683">
    <property type="entry name" value="Thioestr_dom"/>
</dbReference>
<evidence type="ECO:0000313" key="6">
    <source>
        <dbReference type="Proteomes" id="UP000800981"/>
    </source>
</evidence>
<dbReference type="SUPFAM" id="SSF54637">
    <property type="entry name" value="Thioesterase/thiol ester dehydrase-isomerase"/>
    <property type="match status" value="2"/>
</dbReference>
<protein>
    <submittedName>
        <fullName evidence="5">PaaI family thioesterase</fullName>
    </submittedName>
</protein>
<organism evidence="5 6">
    <name type="scientific">Motilibacter deserti</name>
    <dbReference type="NCBI Taxonomy" id="2714956"/>
    <lineage>
        <taxon>Bacteria</taxon>
        <taxon>Bacillati</taxon>
        <taxon>Actinomycetota</taxon>
        <taxon>Actinomycetes</taxon>
        <taxon>Motilibacterales</taxon>
        <taxon>Motilibacteraceae</taxon>
        <taxon>Motilibacter</taxon>
    </lineage>
</organism>
<dbReference type="Pfam" id="PF03061">
    <property type="entry name" value="4HBT"/>
    <property type="match status" value="1"/>
</dbReference>
<evidence type="ECO:0000256" key="3">
    <source>
        <dbReference type="SAM" id="MobiDB-lite"/>
    </source>
</evidence>
<feature type="region of interest" description="Disordered" evidence="3">
    <location>
        <begin position="1"/>
        <end position="27"/>
    </location>
</feature>
<dbReference type="RefSeq" id="WP_166284601.1">
    <property type="nucleotide sequence ID" value="NZ_JAANNP010000097.1"/>
</dbReference>
<dbReference type="InterPro" id="IPR029069">
    <property type="entry name" value="HotDog_dom_sf"/>
</dbReference>